<feature type="domain" description="Multidrug resistance protein MdtA-like C-terminal permuted SH3" evidence="8">
    <location>
        <begin position="304"/>
        <end position="365"/>
    </location>
</feature>
<evidence type="ECO:0000313" key="10">
    <source>
        <dbReference type="Proteomes" id="UP000184608"/>
    </source>
</evidence>
<dbReference type="Gene3D" id="2.40.50.100">
    <property type="match status" value="1"/>
</dbReference>
<evidence type="ECO:0000259" key="7">
    <source>
        <dbReference type="Pfam" id="PF25944"/>
    </source>
</evidence>
<comment type="similarity">
    <text evidence="2">Belongs to the membrane fusion protein (MFP) (TC 8.A.1) family.</text>
</comment>
<dbReference type="SUPFAM" id="SSF111369">
    <property type="entry name" value="HlyD-like secretion proteins"/>
    <property type="match status" value="1"/>
</dbReference>
<evidence type="ECO:0000256" key="3">
    <source>
        <dbReference type="SAM" id="Coils"/>
    </source>
</evidence>
<dbReference type="GO" id="GO:0005886">
    <property type="term" value="C:plasma membrane"/>
    <property type="evidence" value="ECO:0007669"/>
    <property type="project" value="UniProtKB-SubCell"/>
</dbReference>
<dbReference type="PANTHER" id="PTHR30158:SF3">
    <property type="entry name" value="MULTIDRUG EFFLUX PUMP SUBUNIT ACRA-RELATED"/>
    <property type="match status" value="1"/>
</dbReference>
<dbReference type="InterPro" id="IPR058625">
    <property type="entry name" value="MdtA-like_BSH"/>
</dbReference>
<dbReference type="Pfam" id="PF25876">
    <property type="entry name" value="HH_MFP_RND"/>
    <property type="match status" value="1"/>
</dbReference>
<accession>A0A1M6CBY0</accession>
<dbReference type="PANTHER" id="PTHR30158">
    <property type="entry name" value="ACRA/E-RELATED COMPONENT OF DRUG EFFLUX TRANSPORTER"/>
    <property type="match status" value="1"/>
</dbReference>
<keyword evidence="4" id="KW-0732">Signal</keyword>
<organism evidence="9 10">
    <name type="scientific">Vibrio aerogenes CECT 7868</name>
    <dbReference type="NCBI Taxonomy" id="1216006"/>
    <lineage>
        <taxon>Bacteria</taxon>
        <taxon>Pseudomonadati</taxon>
        <taxon>Pseudomonadota</taxon>
        <taxon>Gammaproteobacteria</taxon>
        <taxon>Vibrionales</taxon>
        <taxon>Vibrionaceae</taxon>
        <taxon>Vibrio</taxon>
    </lineage>
</organism>
<evidence type="ECO:0000256" key="4">
    <source>
        <dbReference type="SAM" id="SignalP"/>
    </source>
</evidence>
<dbReference type="FunFam" id="2.40.420.20:FF:000001">
    <property type="entry name" value="Efflux RND transporter periplasmic adaptor subunit"/>
    <property type="match status" value="1"/>
</dbReference>
<evidence type="ECO:0000259" key="5">
    <source>
        <dbReference type="Pfam" id="PF25876"/>
    </source>
</evidence>
<gene>
    <name evidence="9" type="primary">acrA</name>
    <name evidence="9" type="ORF">VA7868_03984</name>
</gene>
<dbReference type="InterPro" id="IPR058624">
    <property type="entry name" value="MdtA-like_HH"/>
</dbReference>
<evidence type="ECO:0000256" key="2">
    <source>
        <dbReference type="ARBA" id="ARBA00009477"/>
    </source>
</evidence>
<reference evidence="9 10" key="1">
    <citation type="submission" date="2016-11" db="EMBL/GenBank/DDBJ databases">
        <authorList>
            <person name="Jaros S."/>
            <person name="Januszkiewicz K."/>
            <person name="Wedrychowicz H."/>
        </authorList>
    </citation>
    <scope>NUCLEOTIDE SEQUENCE [LARGE SCALE GENOMIC DNA]</scope>
    <source>
        <strain evidence="9 10">CECT 7868</strain>
    </source>
</reference>
<comment type="subcellular location">
    <subcellularLocation>
        <location evidence="1">Cell inner membrane</location>
        <topology evidence="1">Lipid-anchor</topology>
    </subcellularLocation>
</comment>
<dbReference type="Gene3D" id="2.40.420.20">
    <property type="match status" value="1"/>
</dbReference>
<dbReference type="Pfam" id="PF25917">
    <property type="entry name" value="BSH_RND"/>
    <property type="match status" value="1"/>
</dbReference>
<dbReference type="Proteomes" id="UP000184608">
    <property type="component" value="Unassembled WGS sequence"/>
</dbReference>
<feature type="coiled-coil region" evidence="3">
    <location>
        <begin position="107"/>
        <end position="134"/>
    </location>
</feature>
<protein>
    <submittedName>
        <fullName evidence="9">Multidrug efflux pump subunit AcrA</fullName>
    </submittedName>
</protein>
<dbReference type="Pfam" id="PF25944">
    <property type="entry name" value="Beta-barrel_RND"/>
    <property type="match status" value="1"/>
</dbReference>
<dbReference type="Gene3D" id="2.40.30.170">
    <property type="match status" value="1"/>
</dbReference>
<feature type="chain" id="PRO_5009916339" evidence="4">
    <location>
        <begin position="21"/>
        <end position="383"/>
    </location>
</feature>
<dbReference type="InterPro" id="IPR058626">
    <property type="entry name" value="MdtA-like_b-barrel"/>
</dbReference>
<keyword evidence="10" id="KW-1185">Reference proteome</keyword>
<evidence type="ECO:0000259" key="8">
    <source>
        <dbReference type="Pfam" id="PF25967"/>
    </source>
</evidence>
<evidence type="ECO:0000313" key="9">
    <source>
        <dbReference type="EMBL" id="SHI58506.1"/>
    </source>
</evidence>
<dbReference type="Pfam" id="PF25967">
    <property type="entry name" value="RND-MFP_C"/>
    <property type="match status" value="1"/>
</dbReference>
<feature type="signal peptide" evidence="4">
    <location>
        <begin position="1"/>
        <end position="20"/>
    </location>
</feature>
<dbReference type="EMBL" id="FQXZ01000045">
    <property type="protein sequence ID" value="SHI58506.1"/>
    <property type="molecule type" value="Genomic_DNA"/>
</dbReference>
<dbReference type="AlphaFoldDB" id="A0A1M6CBY0"/>
<feature type="domain" description="Multidrug resistance protein MdtA-like alpha-helical hairpin" evidence="5">
    <location>
        <begin position="107"/>
        <end position="176"/>
    </location>
</feature>
<dbReference type="RefSeq" id="WP_073605590.1">
    <property type="nucleotide sequence ID" value="NZ_FQXZ01000045.1"/>
</dbReference>
<dbReference type="InterPro" id="IPR058627">
    <property type="entry name" value="MdtA-like_C"/>
</dbReference>
<dbReference type="InterPro" id="IPR006143">
    <property type="entry name" value="RND_pump_MFP"/>
</dbReference>
<proteinExistence type="inferred from homology"/>
<dbReference type="GO" id="GO:0046677">
    <property type="term" value="P:response to antibiotic"/>
    <property type="evidence" value="ECO:0007669"/>
    <property type="project" value="TreeGrafter"/>
</dbReference>
<feature type="domain" description="Multidrug resistance protein MdtA-like beta-barrel" evidence="7">
    <location>
        <begin position="213"/>
        <end position="298"/>
    </location>
</feature>
<name>A0A1M6CBY0_9VIBR</name>
<dbReference type="STRING" id="1216006.VA7868_03984"/>
<keyword evidence="3" id="KW-0175">Coiled coil</keyword>
<sequence length="383" mass="41350">MTKYLPLCRQSILAVSLAVAMTGCQPDATKSAQNHAPQAVAVDAVTIQSRPLELTTRLPGRTSAYRIAEVRPQVAGIIVKRLFVEGSLVKQGDVLYQIDPSTYEAALDSANADLASAEATLEKAKLQAQRYQNLIQKRAISEQDYEDSQANYRAGIASVMAAKANVKSAQINLDYTKIKAPISGRIGKSSVTEGALVTTNQTAYLAKIQQLNPLYVDLSQSGNELLKLRQKHTQKGEQKLNGIHLSLDDGTQISQEATLQFTDVTVDEKTGTVSLRALLPNPDRMLLPGLYVRADVPVEQRSSAILVPQAAVSRDVRGNAHVMVVSQGNKAENREIVANRVVGTSWLVESGLKAGDKVIVSGLQKIQAGSAVTVNLTEMTQEH</sequence>
<dbReference type="GO" id="GO:0022857">
    <property type="term" value="F:transmembrane transporter activity"/>
    <property type="evidence" value="ECO:0007669"/>
    <property type="project" value="InterPro"/>
</dbReference>
<dbReference type="PROSITE" id="PS51257">
    <property type="entry name" value="PROKAR_LIPOPROTEIN"/>
    <property type="match status" value="1"/>
</dbReference>
<evidence type="ECO:0000256" key="1">
    <source>
        <dbReference type="ARBA" id="ARBA00004519"/>
    </source>
</evidence>
<feature type="domain" description="Multidrug resistance protein MdtA-like barrel-sandwich hybrid" evidence="6">
    <location>
        <begin position="66"/>
        <end position="208"/>
    </location>
</feature>
<dbReference type="Gene3D" id="1.10.287.470">
    <property type="entry name" value="Helix hairpin bin"/>
    <property type="match status" value="1"/>
</dbReference>
<dbReference type="NCBIfam" id="TIGR01730">
    <property type="entry name" value="RND_mfp"/>
    <property type="match status" value="1"/>
</dbReference>
<dbReference type="OrthoDB" id="9800613at2"/>
<evidence type="ECO:0000259" key="6">
    <source>
        <dbReference type="Pfam" id="PF25917"/>
    </source>
</evidence>